<organism evidence="3 4">
    <name type="scientific">Parasphingorhabdus flavimaris</name>
    <dbReference type="NCBI Taxonomy" id="266812"/>
    <lineage>
        <taxon>Bacteria</taxon>
        <taxon>Pseudomonadati</taxon>
        <taxon>Pseudomonadota</taxon>
        <taxon>Alphaproteobacteria</taxon>
        <taxon>Sphingomonadales</taxon>
        <taxon>Sphingomonadaceae</taxon>
        <taxon>Parasphingorhabdus</taxon>
    </lineage>
</organism>
<proteinExistence type="predicted"/>
<feature type="domain" description="XdhC Rossmann" evidence="2">
    <location>
        <begin position="163"/>
        <end position="304"/>
    </location>
</feature>
<comment type="caution">
    <text evidence="3">The sequence shown here is derived from an EMBL/GenBank/DDBJ whole genome shotgun (WGS) entry which is preliminary data.</text>
</comment>
<reference evidence="3 4" key="1">
    <citation type="submission" date="2020-06" db="EMBL/GenBank/DDBJ databases">
        <authorList>
            <person name="Kim S.-J."/>
            <person name="Park S.-J."/>
        </authorList>
    </citation>
    <scope>NUCLEOTIDE SEQUENCE [LARGE SCALE GENOMIC DNA]</scope>
    <source>
        <strain evidence="3 4">SW-151</strain>
    </source>
</reference>
<keyword evidence="4" id="KW-1185">Reference proteome</keyword>
<dbReference type="Gene3D" id="3.40.50.720">
    <property type="entry name" value="NAD(P)-binding Rossmann-like Domain"/>
    <property type="match status" value="1"/>
</dbReference>
<evidence type="ECO:0000259" key="1">
    <source>
        <dbReference type="Pfam" id="PF02625"/>
    </source>
</evidence>
<protein>
    <submittedName>
        <fullName evidence="3">XdhC family protein</fullName>
    </submittedName>
</protein>
<dbReference type="Pfam" id="PF13478">
    <property type="entry name" value="XdhC_C"/>
    <property type="match status" value="1"/>
</dbReference>
<evidence type="ECO:0000313" key="4">
    <source>
        <dbReference type="Proteomes" id="UP000652427"/>
    </source>
</evidence>
<dbReference type="InterPro" id="IPR052698">
    <property type="entry name" value="MoCofactor_Util/Proc"/>
</dbReference>
<dbReference type="PANTHER" id="PTHR30388:SF4">
    <property type="entry name" value="MOLYBDENUM COFACTOR INSERTION CHAPERONE PAOD"/>
    <property type="match status" value="1"/>
</dbReference>
<feature type="domain" description="XdhC- CoxI" evidence="1">
    <location>
        <begin position="16"/>
        <end position="81"/>
    </location>
</feature>
<dbReference type="RefSeq" id="WP_176280069.1">
    <property type="nucleotide sequence ID" value="NZ_JABWMH010000003.1"/>
</dbReference>
<name>A0ABX2N4K9_9SPHN</name>
<dbReference type="Pfam" id="PF02625">
    <property type="entry name" value="XdhC_CoxI"/>
    <property type="match status" value="1"/>
</dbReference>
<evidence type="ECO:0000313" key="3">
    <source>
        <dbReference type="EMBL" id="NVD28652.1"/>
    </source>
</evidence>
<dbReference type="Proteomes" id="UP000652427">
    <property type="component" value="Unassembled WGS sequence"/>
</dbReference>
<dbReference type="InterPro" id="IPR003777">
    <property type="entry name" value="XdhC_CoxI"/>
</dbReference>
<dbReference type="EMBL" id="JABWMH010000003">
    <property type="protein sequence ID" value="NVD28652.1"/>
    <property type="molecule type" value="Genomic_DNA"/>
</dbReference>
<sequence>MNNILPIFSFLKSKSEAGQKTVLVTLVAVTGASTRNPGAHMAVAEDGSFAGSFSGGCVEAAVVAEALEVATSGQPREVRFGAGSPYLDIRLPCGGNIDLLFTPVVSGTIICDIYDRIRKRQPLTIILDSENPEICCVAQTSNKVSVERKASQHFVHHIPAARIIILGQGPSVASLAGLCASYGIDCDILSPDPVVIDQVEGLANSVNLLKTPDATPLLDPDPWTACIFYFHDHDWEARLMKQALFSPAFYVGAMGSLKTHGIRQQYLAQIGVSEAEQKRMSAPIGLIPSTRDPATLALSTLAEVVESYHRHFGCNA</sequence>
<gene>
    <name evidence="3" type="ORF">HUO14_12195</name>
</gene>
<dbReference type="InterPro" id="IPR027051">
    <property type="entry name" value="XdhC_Rossmann_dom"/>
</dbReference>
<accession>A0ABX2N4K9</accession>
<dbReference type="PANTHER" id="PTHR30388">
    <property type="entry name" value="ALDEHYDE OXIDOREDUCTASE MOLYBDENUM COFACTOR ASSEMBLY PROTEIN"/>
    <property type="match status" value="1"/>
</dbReference>
<evidence type="ECO:0000259" key="2">
    <source>
        <dbReference type="Pfam" id="PF13478"/>
    </source>
</evidence>